<evidence type="ECO:0000313" key="2">
    <source>
        <dbReference type="Proteomes" id="UP000011867"/>
    </source>
</evidence>
<evidence type="ECO:0000313" key="1">
    <source>
        <dbReference type="EMBL" id="CCQ37641.1"/>
    </source>
</evidence>
<reference evidence="1 2" key="1">
    <citation type="journal article" date="2013" name="Genome Announc.">
        <title>Genome of the haloarchaeon Natronomonas moolapensis, a neutrophilic member of a previously haloalkaliphilic genus.</title>
        <authorList>
            <person name="Dyall-Smith M.L."/>
            <person name="Pfeiffer F."/>
            <person name="Oberwinkler T."/>
            <person name="Klee K."/>
            <person name="Rampp M."/>
            <person name="Palm P."/>
            <person name="Gross K."/>
            <person name="Schuster S.C."/>
            <person name="Oesterhelt D."/>
        </authorList>
    </citation>
    <scope>NUCLEOTIDE SEQUENCE [LARGE SCALE GENOMIC DNA]</scope>
    <source>
        <strain evidence="2">DSM 18674 / JCM 14361 / 8.8.11</strain>
    </source>
</reference>
<dbReference type="AlphaFoldDB" id="M1XT84"/>
<dbReference type="GeneID" id="55549467"/>
<gene>
    <name evidence="1" type="ordered locus">Nmlp_3516</name>
</gene>
<dbReference type="KEGG" id="nmo:Nmlp_3516"/>
<dbReference type="RefSeq" id="WP_015410378.1">
    <property type="nucleotide sequence ID" value="NC_020388.1"/>
</dbReference>
<accession>M1XT84</accession>
<organism evidence="1 2">
    <name type="scientific">Natronomonas moolapensis (strain DSM 18674 / CECT 7526 / JCM 14361 / 8.8.11)</name>
    <dbReference type="NCBI Taxonomy" id="268739"/>
    <lineage>
        <taxon>Archaea</taxon>
        <taxon>Methanobacteriati</taxon>
        <taxon>Methanobacteriota</taxon>
        <taxon>Stenosarchaea group</taxon>
        <taxon>Halobacteria</taxon>
        <taxon>Halobacteriales</taxon>
        <taxon>Natronomonadaceae</taxon>
        <taxon>Natronomonas</taxon>
    </lineage>
</organism>
<dbReference type="Proteomes" id="UP000011867">
    <property type="component" value="Chromosome"/>
</dbReference>
<keyword evidence="2" id="KW-1185">Reference proteome</keyword>
<sequence length="53" mass="6077">MTDDADAADAIDRFLRKADDAYGEYEAGYADADATLRRLERHIEELREARESE</sequence>
<proteinExistence type="predicted"/>
<dbReference type="EMBL" id="HF582854">
    <property type="protein sequence ID" value="CCQ37641.1"/>
    <property type="molecule type" value="Genomic_DNA"/>
</dbReference>
<protein>
    <submittedName>
        <fullName evidence="1">Uncharacterized protein</fullName>
    </submittedName>
</protein>
<dbReference type="STRING" id="268739.Nmlp_3516"/>
<name>M1XT84_NATM8</name>
<dbReference type="eggNOG" id="arCOG06374">
    <property type="taxonomic scope" value="Archaea"/>
</dbReference>
<dbReference type="HOGENOM" id="CLU_210687_0_0_2"/>